<name>A0A3N8PTY6_9BURK</name>
<dbReference type="Pfam" id="PF12974">
    <property type="entry name" value="Phosphonate-bd"/>
    <property type="match status" value="1"/>
</dbReference>
<dbReference type="AlphaFoldDB" id="A0A3N8PTY6"/>
<gene>
    <name evidence="1" type="ORF">DF051_17685</name>
</gene>
<evidence type="ECO:0000313" key="1">
    <source>
        <dbReference type="EMBL" id="RQT14978.1"/>
    </source>
</evidence>
<protein>
    <submittedName>
        <fullName evidence="1">ABC transporter substrate-binding protein</fullName>
    </submittedName>
</protein>
<dbReference type="SUPFAM" id="SSF53850">
    <property type="entry name" value="Periplasmic binding protein-like II"/>
    <property type="match status" value="1"/>
</dbReference>
<organism evidence="1 2">
    <name type="scientific">Burkholderia contaminans</name>
    <dbReference type="NCBI Taxonomy" id="488447"/>
    <lineage>
        <taxon>Bacteria</taxon>
        <taxon>Pseudomonadati</taxon>
        <taxon>Pseudomonadota</taxon>
        <taxon>Betaproteobacteria</taxon>
        <taxon>Burkholderiales</taxon>
        <taxon>Burkholderiaceae</taxon>
        <taxon>Burkholderia</taxon>
        <taxon>Burkholderia cepacia complex</taxon>
    </lineage>
</organism>
<dbReference type="EMBL" id="QTQV01000009">
    <property type="protein sequence ID" value="RQT14978.1"/>
    <property type="molecule type" value="Genomic_DNA"/>
</dbReference>
<accession>A0A3N8PTY6</accession>
<sequence>MSLKLTFACGEYDRTIPFRTGTIRPRDIELDYTPQAPELTFYEQMKDLRWDICEMSMSAYVQMRAKGRDDLIALPVFPSRVFRHSALYVRTDSDIRHPEQLRGKRVGIGWYQMSGAVWCRGALLDDYGIKPSEITWVSGTDVEAAPDADQVHQAADMVAGTKQDKPRLEVMLERGEIDALLSVHSPRAMARNEGTVRYLFENCREVEEDYFRRTGIFPMMHTLVMKRAIYDQHPWAAQSLFDAFEEAKDRAVANLYELNALAVAAPFIVHEVERTRQLMGMDYWPFGVSTNQHSISTFVRHLHDQNIISTKPDVLDLFVNIESRKLHPTESGEEK</sequence>
<dbReference type="RefSeq" id="WP_124580098.1">
    <property type="nucleotide sequence ID" value="NZ_QTQV01000009.1"/>
</dbReference>
<reference evidence="1 2" key="1">
    <citation type="submission" date="2018-08" db="EMBL/GenBank/DDBJ databases">
        <title>Comparative analysis of Burkholderia isolates from Puerto Rico.</title>
        <authorList>
            <person name="Hall C."/>
            <person name="Sahl J."/>
            <person name="Wagner D."/>
        </authorList>
    </citation>
    <scope>NUCLEOTIDE SEQUENCE [LARGE SCALE GENOMIC DNA]</scope>
    <source>
        <strain evidence="1 2">Bp9025</strain>
    </source>
</reference>
<dbReference type="Gene3D" id="3.40.190.10">
    <property type="entry name" value="Periplasmic binding protein-like II"/>
    <property type="match status" value="1"/>
</dbReference>
<evidence type="ECO:0000313" key="2">
    <source>
        <dbReference type="Proteomes" id="UP000277921"/>
    </source>
</evidence>
<dbReference type="Proteomes" id="UP000277921">
    <property type="component" value="Unassembled WGS sequence"/>
</dbReference>
<proteinExistence type="predicted"/>
<comment type="caution">
    <text evidence="1">The sequence shown here is derived from an EMBL/GenBank/DDBJ whole genome shotgun (WGS) entry which is preliminary data.</text>
</comment>